<evidence type="ECO:0000256" key="3">
    <source>
        <dbReference type="ARBA" id="ARBA00022801"/>
    </source>
</evidence>
<dbReference type="InterPro" id="IPR000673">
    <property type="entry name" value="Sig_transdc_resp-reg_Me-estase"/>
</dbReference>
<feature type="active site" evidence="5 6">
    <location>
        <position position="209"/>
    </location>
</feature>
<dbReference type="InterPro" id="IPR011006">
    <property type="entry name" value="CheY-like_superfamily"/>
</dbReference>
<evidence type="ECO:0000256" key="4">
    <source>
        <dbReference type="ARBA" id="ARBA00048267"/>
    </source>
</evidence>
<dbReference type="PANTHER" id="PTHR42872:SF6">
    <property type="entry name" value="PROTEIN-GLUTAMATE METHYLESTERASE_PROTEIN-GLUTAMINE GLUTAMINASE"/>
    <property type="match status" value="1"/>
</dbReference>
<evidence type="ECO:0000259" key="8">
    <source>
        <dbReference type="PROSITE" id="PS50110"/>
    </source>
</evidence>
<evidence type="ECO:0000259" key="9">
    <source>
        <dbReference type="PROSITE" id="PS50122"/>
    </source>
</evidence>
<dbReference type="Proteomes" id="UP001215231">
    <property type="component" value="Chromosome"/>
</dbReference>
<feature type="active site" evidence="5 6">
    <location>
        <position position="305"/>
    </location>
</feature>
<evidence type="ECO:0000313" key="11">
    <source>
        <dbReference type="Proteomes" id="UP001215231"/>
    </source>
</evidence>
<feature type="active site" evidence="5 6">
    <location>
        <position position="183"/>
    </location>
</feature>
<evidence type="ECO:0000256" key="2">
    <source>
        <dbReference type="ARBA" id="ARBA00022500"/>
    </source>
</evidence>
<dbReference type="InterPro" id="IPR008248">
    <property type="entry name" value="CheB-like"/>
</dbReference>
<dbReference type="CDD" id="cd16432">
    <property type="entry name" value="CheB_Rec"/>
    <property type="match status" value="1"/>
</dbReference>
<dbReference type="InterPro" id="IPR001789">
    <property type="entry name" value="Sig_transdc_resp-reg_receiver"/>
</dbReference>
<feature type="domain" description="Response regulatory" evidence="8">
    <location>
        <begin position="5"/>
        <end position="122"/>
    </location>
</feature>
<dbReference type="NCBIfam" id="NF001965">
    <property type="entry name" value="PRK00742.1"/>
    <property type="match status" value="1"/>
</dbReference>
<comment type="PTM">
    <text evidence="5">Phosphorylated by CheA. Phosphorylation of the N-terminal regulatory domain activates the methylesterase activity.</text>
</comment>
<dbReference type="PROSITE" id="PS50110">
    <property type="entry name" value="RESPONSE_REGULATORY"/>
    <property type="match status" value="1"/>
</dbReference>
<keyword evidence="5 7" id="KW-0597">Phosphoprotein</keyword>
<dbReference type="EC" id="3.5.1.44" evidence="5"/>
<dbReference type="EC" id="3.1.1.61" evidence="5"/>
<dbReference type="Gene3D" id="3.40.50.2300">
    <property type="match status" value="1"/>
</dbReference>
<proteinExistence type="inferred from homology"/>
<keyword evidence="11" id="KW-1185">Reference proteome</keyword>
<sequence>MSKIKVLIVDDSATVRTVIANILSRDNDIEILGAAANPVFAQRKMEKAWPDVIILDLEMPKMDGFTFLKHIMSTRPTPVIICSAHVESGAGDAIKALSLGAVEVISKPALGIQTFLTENARGFIHSVKAAACANTTKLTANVAVAGEQESLKKQGAGVILPLSIPPEKKLVCSATKIVAIGSSTGGTIAIESVLAQLSDNIPPVLIVQHMPGKFTRAFANRLNNICRLTVKEAEDGDRLNAGCVYISPGDLHMLLKYKDNQYYVQLKDGPLVSRHKPSVDVLFRSVASCAGKNAMGIILTGMGNDGAQGMLEMRKAGALTLAQDEASSIIFGMPKAALKNGGAIRAVNLADIPGNICQFK</sequence>
<keyword evidence="2 5" id="KW-0145">Chemotaxis</keyword>
<protein>
    <recommendedName>
        <fullName evidence="5">Protein-glutamate methylesterase/protein-glutamine glutaminase</fullName>
        <ecNumber evidence="5">3.1.1.61</ecNumber>
        <ecNumber evidence="5">3.5.1.44</ecNumber>
    </recommendedName>
</protein>
<comment type="function">
    <text evidence="5">Involved in chemotaxis. Part of a chemotaxis signal transduction system that modulates chemotaxis in response to various stimuli. Catalyzes the demethylation of specific methylglutamate residues introduced into the chemoreceptors (methyl-accepting chemotaxis proteins or MCP) by CheR. Also mediates the irreversible deamidation of specific glutamine residues to glutamic acid.</text>
</comment>
<dbReference type="Pfam" id="PF00072">
    <property type="entry name" value="Response_reg"/>
    <property type="match status" value="1"/>
</dbReference>
<dbReference type="PIRSF" id="PIRSF000876">
    <property type="entry name" value="RR_chemtxs_CheB"/>
    <property type="match status" value="1"/>
</dbReference>
<evidence type="ECO:0000313" key="10">
    <source>
        <dbReference type="EMBL" id="WDE12874.1"/>
    </source>
</evidence>
<gene>
    <name evidence="5" type="primary">cheB</name>
    <name evidence="10" type="ORF">H3N35_05260</name>
</gene>
<accession>A0ABY7VGM3</accession>
<reference evidence="10 11" key="1">
    <citation type="journal article" date="2022" name="Mar. Drugs">
        <title>Bioassay-Guided Fractionation Leads to the Detection of Cholic Acid Generated by the Rare Thalassomonas sp.</title>
        <authorList>
            <person name="Pheiffer F."/>
            <person name="Schneider Y.K."/>
            <person name="Hansen E.H."/>
            <person name="Andersen J.H."/>
            <person name="Isaksson J."/>
            <person name="Busche T."/>
            <person name="R C."/>
            <person name="Kalinowski J."/>
            <person name="Zyl L.V."/>
            <person name="Trindade M."/>
        </authorList>
    </citation>
    <scope>NUCLEOTIDE SEQUENCE [LARGE SCALE GENOMIC DNA]</scope>
    <source>
        <strain evidence="10 11">A5K-61T</strain>
    </source>
</reference>
<dbReference type="SMART" id="SM00448">
    <property type="entry name" value="REC"/>
    <property type="match status" value="1"/>
</dbReference>
<keyword evidence="1 5" id="KW-0963">Cytoplasm</keyword>
<organism evidence="10 11">
    <name type="scientific">Thalassomonas haliotis</name>
    <dbReference type="NCBI Taxonomy" id="485448"/>
    <lineage>
        <taxon>Bacteria</taxon>
        <taxon>Pseudomonadati</taxon>
        <taxon>Pseudomonadota</taxon>
        <taxon>Gammaproteobacteria</taxon>
        <taxon>Alteromonadales</taxon>
        <taxon>Colwelliaceae</taxon>
        <taxon>Thalassomonas</taxon>
    </lineage>
</organism>
<evidence type="ECO:0000256" key="1">
    <source>
        <dbReference type="ARBA" id="ARBA00022490"/>
    </source>
</evidence>
<dbReference type="InterPro" id="IPR035909">
    <property type="entry name" value="CheB_C"/>
</dbReference>
<comment type="catalytic activity">
    <reaction evidence="5">
        <text>L-glutaminyl-[protein] + H2O = L-glutamyl-[protein] + NH4(+)</text>
        <dbReference type="Rhea" id="RHEA:16441"/>
        <dbReference type="Rhea" id="RHEA-COMP:10207"/>
        <dbReference type="Rhea" id="RHEA-COMP:10208"/>
        <dbReference type="ChEBI" id="CHEBI:15377"/>
        <dbReference type="ChEBI" id="CHEBI:28938"/>
        <dbReference type="ChEBI" id="CHEBI:29973"/>
        <dbReference type="ChEBI" id="CHEBI:30011"/>
        <dbReference type="EC" id="3.5.1.44"/>
    </reaction>
</comment>
<dbReference type="CDD" id="cd17541">
    <property type="entry name" value="REC_CheB-like"/>
    <property type="match status" value="1"/>
</dbReference>
<dbReference type="RefSeq" id="WP_274053198.1">
    <property type="nucleotide sequence ID" value="NZ_CP059693.1"/>
</dbReference>
<evidence type="ECO:0000256" key="6">
    <source>
        <dbReference type="PROSITE-ProRule" id="PRU00050"/>
    </source>
</evidence>
<comment type="similarity">
    <text evidence="5">Belongs to the CheB family.</text>
</comment>
<evidence type="ECO:0000256" key="5">
    <source>
        <dbReference type="HAMAP-Rule" id="MF_00099"/>
    </source>
</evidence>
<dbReference type="SUPFAM" id="SSF52172">
    <property type="entry name" value="CheY-like"/>
    <property type="match status" value="1"/>
</dbReference>
<feature type="domain" description="CheB-type methylesterase" evidence="9">
    <location>
        <begin position="171"/>
        <end position="360"/>
    </location>
</feature>
<dbReference type="Pfam" id="PF01339">
    <property type="entry name" value="CheB_methylest"/>
    <property type="match status" value="1"/>
</dbReference>
<comment type="subcellular location">
    <subcellularLocation>
        <location evidence="5">Cytoplasm</location>
    </subcellularLocation>
</comment>
<dbReference type="PANTHER" id="PTHR42872">
    <property type="entry name" value="PROTEIN-GLUTAMATE METHYLESTERASE/PROTEIN-GLUTAMINE GLUTAMINASE"/>
    <property type="match status" value="1"/>
</dbReference>
<dbReference type="Gene3D" id="3.40.50.180">
    <property type="entry name" value="Methylesterase CheB, C-terminal domain"/>
    <property type="match status" value="1"/>
</dbReference>
<dbReference type="SUPFAM" id="SSF52738">
    <property type="entry name" value="Methylesterase CheB, C-terminal domain"/>
    <property type="match status" value="1"/>
</dbReference>
<name>A0ABY7VGM3_9GAMM</name>
<feature type="modified residue" description="4-aspartylphosphate" evidence="5 7">
    <location>
        <position position="56"/>
    </location>
</feature>
<keyword evidence="3 5" id="KW-0378">Hydrolase</keyword>
<evidence type="ECO:0000256" key="7">
    <source>
        <dbReference type="PROSITE-ProRule" id="PRU00169"/>
    </source>
</evidence>
<dbReference type="HAMAP" id="MF_00099">
    <property type="entry name" value="CheB_chemtxs"/>
    <property type="match status" value="1"/>
</dbReference>
<comment type="catalytic activity">
    <reaction evidence="4 5">
        <text>[protein]-L-glutamate 5-O-methyl ester + H2O = L-glutamyl-[protein] + methanol + H(+)</text>
        <dbReference type="Rhea" id="RHEA:23236"/>
        <dbReference type="Rhea" id="RHEA-COMP:10208"/>
        <dbReference type="Rhea" id="RHEA-COMP:10311"/>
        <dbReference type="ChEBI" id="CHEBI:15377"/>
        <dbReference type="ChEBI" id="CHEBI:15378"/>
        <dbReference type="ChEBI" id="CHEBI:17790"/>
        <dbReference type="ChEBI" id="CHEBI:29973"/>
        <dbReference type="ChEBI" id="CHEBI:82795"/>
        <dbReference type="EC" id="3.1.1.61"/>
    </reaction>
</comment>
<comment type="domain">
    <text evidence="5">Contains a C-terminal catalytic domain, and an N-terminal region which modulates catalytic activity.</text>
</comment>
<dbReference type="PROSITE" id="PS50122">
    <property type="entry name" value="CHEB"/>
    <property type="match status" value="1"/>
</dbReference>
<dbReference type="EMBL" id="CP059693">
    <property type="protein sequence ID" value="WDE12874.1"/>
    <property type="molecule type" value="Genomic_DNA"/>
</dbReference>
<dbReference type="NCBIfam" id="NF009206">
    <property type="entry name" value="PRK12555.1"/>
    <property type="match status" value="1"/>
</dbReference>